<dbReference type="InterPro" id="IPR006626">
    <property type="entry name" value="PbH1"/>
</dbReference>
<keyword evidence="1" id="KW-0732">Signal</keyword>
<dbReference type="PANTHER" id="PTHR36453:SF1">
    <property type="entry name" value="RIGHT HANDED BETA HELIX DOMAIN-CONTAINING PROTEIN"/>
    <property type="match status" value="1"/>
</dbReference>
<evidence type="ECO:0000313" key="6">
    <source>
        <dbReference type="Proteomes" id="UP001519887"/>
    </source>
</evidence>
<gene>
    <name evidence="5" type="ORF">K0U00_03480</name>
</gene>
<dbReference type="EMBL" id="JAHZIK010000041">
    <property type="protein sequence ID" value="MBW7453100.1"/>
    <property type="molecule type" value="Genomic_DNA"/>
</dbReference>
<evidence type="ECO:0000259" key="4">
    <source>
        <dbReference type="PROSITE" id="PS50853"/>
    </source>
</evidence>
<dbReference type="SUPFAM" id="SSF49785">
    <property type="entry name" value="Galactose-binding domain-like"/>
    <property type="match status" value="2"/>
</dbReference>
<dbReference type="Pfam" id="PF02368">
    <property type="entry name" value="Big_2"/>
    <property type="match status" value="1"/>
</dbReference>
<comment type="caution">
    <text evidence="5">The sequence shown here is derived from an EMBL/GenBank/DDBJ whole genome shotgun (WGS) entry which is preliminary data.</text>
</comment>
<proteinExistence type="predicted"/>
<dbReference type="Gene3D" id="2.60.40.1080">
    <property type="match status" value="2"/>
</dbReference>
<dbReference type="InterPro" id="IPR008964">
    <property type="entry name" value="Invasin/intimin_cell_adhesion"/>
</dbReference>
<dbReference type="InterPro" id="IPR000421">
    <property type="entry name" value="FA58C"/>
</dbReference>
<evidence type="ECO:0000256" key="2">
    <source>
        <dbReference type="SAM" id="MobiDB-lite"/>
    </source>
</evidence>
<sequence length="1314" mass="144787">MLFKGVRLHSTQKLKWLLLIGLTCLFGIMLSPGNTRAEDPVPDIEPGAIHVSPQGSDSGDGSEAAPFQTLEKARDEVRSILASGDQTADIVVYLHGGTYNLTQTLLFTNEDSGKNGHQVIYQAYPGEHPILSGGQEITGWESIGGGVFKAPIGNLEFRQLYVNDNRAVRARTPNIGEFFRVKRWDRANQDIYVNQSEVAGIQNPQKVEMVIQTYWSDQHMLIESMNVSGDEAVIKPQNPGRDVIFNRTAPQMDPKQAYHFENALEFMDLSGEFYLDKENSELFYRPRFGEDMARAYVVVPVLESLVKVTGTLDQTVKNMKFIGLSFQHTGWNLPTQQGYTSTQASFYPIMTNYDGKVPAAFSVEAAENIVFERNTFQNLGGTGLDLISATNNVDVIGNVFKDISANGVNVESGLSILKQVPADPRTIVKQTLVANNFITRVGQDYYGAVGIFGGFTEALTVEHNELTDLPYSAISVGWGWTINTTQLKDNIIRYNDIHHVMKQMVDGAGIYTLSKQPNSQIYENFIHDFDRSPWAAPPTDPTKNWFPVVGIYLDQATEGYAVERNVIVNVPTPIFANRFKLGADTYTDNYGDFASIKANAGLTAQYKDISIPVKEYDPIKPELLQAITDEEGTKIELTFSEAISPSSLDPERFILNGTAATVASVVMNTYLPNNNAVILQTNGILEYQHPITLTMAEGALQDPAFNKNALTEQFSITNQVRNPYVIDLEITGSPILSVNDTAALHPFVKTRDNVPVTSGPEEWQFVSANPAIATVDAQTGEIQALGAGETYVTITTEYNDIVVTAKLDLYISAAGQIKPAFVNIAKNKQSYSTGTIAGPNFGSEKALDGNIQTLWTTAGTGTLTADLSDLYHLFKIQRIEVVTRQDTDQQSPRRNFELQASNRKDFATYTVLGSQNELTLPYRSTWTVNLPEPQSFQYIRFSKPIDYAAVAELRVIAEYDTGEDLSLTWPEGSVLQAFKMDDPGKVRLEWSLLDPSYNIASYNVNVDGRAPLTVTGSVYSTTISNWPENVPVTAKVEAVNTEGRWSMNGPSVSFTANWPDYHIELNMSGGSPVMNAGETLQLQPVLTHDNGTVIEGETLWQYESLNPSIATVNAQTGLINAVGSGDAQIKITGVHSDGNFITKLDLFIVAAGQTKPETVNLAKRKPTTATSAFSATYGADKAVDGNNSSLWTTSVPGSLTVDLGESYRYYDITRIEVVTRQDADQQSTRKLFTVQGSNQSDFADITVLGSQNEEVLPYRATWSIELPQPVSFRYIRFVKPVNYAAVAELRVIAKPKQAQMLEEQALEDQAPPQD</sequence>
<dbReference type="Gene3D" id="2.60.120.260">
    <property type="entry name" value="Galactose-binding domain-like"/>
    <property type="match status" value="2"/>
</dbReference>
<dbReference type="PROSITE" id="PS50022">
    <property type="entry name" value="FA58C_3"/>
    <property type="match status" value="1"/>
</dbReference>
<dbReference type="SUPFAM" id="SSF49373">
    <property type="entry name" value="Invasin/intimin cell-adhesion fragments"/>
    <property type="match status" value="2"/>
</dbReference>
<evidence type="ECO:0000313" key="5">
    <source>
        <dbReference type="EMBL" id="MBW7453100.1"/>
    </source>
</evidence>
<dbReference type="InterPro" id="IPR012334">
    <property type="entry name" value="Pectin_lyas_fold"/>
</dbReference>
<evidence type="ECO:0000259" key="3">
    <source>
        <dbReference type="PROSITE" id="PS50022"/>
    </source>
</evidence>
<dbReference type="InterPro" id="IPR003343">
    <property type="entry name" value="Big_2"/>
</dbReference>
<feature type="region of interest" description="Disordered" evidence="2">
    <location>
        <begin position="43"/>
        <end position="65"/>
    </location>
</feature>
<protein>
    <submittedName>
        <fullName evidence="5">Discoidin domain-containing protein</fullName>
    </submittedName>
</protein>
<dbReference type="InterPro" id="IPR032812">
    <property type="entry name" value="SbsA_Ig"/>
</dbReference>
<feature type="domain" description="Fibronectin type-III" evidence="4">
    <location>
        <begin position="971"/>
        <end position="1060"/>
    </location>
</feature>
<dbReference type="Pfam" id="PF13205">
    <property type="entry name" value="Big_5"/>
    <property type="match status" value="1"/>
</dbReference>
<dbReference type="Gene3D" id="2.160.20.10">
    <property type="entry name" value="Single-stranded right-handed beta-helix, Pectin lyase-like"/>
    <property type="match status" value="2"/>
</dbReference>
<reference evidence="5 6" key="1">
    <citation type="submission" date="2021-07" db="EMBL/GenBank/DDBJ databases">
        <title>Paenibacillus radiodurans sp. nov., isolated from the southeastern edge of Tengger Desert.</title>
        <authorList>
            <person name="Zhang G."/>
        </authorList>
    </citation>
    <scope>NUCLEOTIDE SEQUENCE [LARGE SCALE GENOMIC DNA]</scope>
    <source>
        <strain evidence="5 6">CCM 7311</strain>
    </source>
</reference>
<evidence type="ECO:0000256" key="1">
    <source>
        <dbReference type="ARBA" id="ARBA00022729"/>
    </source>
</evidence>
<accession>A0ABS7BWR3</accession>
<name>A0ABS7BWR3_9BACL</name>
<dbReference type="Pfam" id="PF00754">
    <property type="entry name" value="F5_F8_type_C"/>
    <property type="match status" value="1"/>
</dbReference>
<dbReference type="SMART" id="SM00710">
    <property type="entry name" value="PbH1"/>
    <property type="match status" value="4"/>
</dbReference>
<dbReference type="InterPro" id="IPR008979">
    <property type="entry name" value="Galactose-bd-like_sf"/>
</dbReference>
<keyword evidence="6" id="KW-1185">Reference proteome</keyword>
<dbReference type="SUPFAM" id="SSF51126">
    <property type="entry name" value="Pectin lyase-like"/>
    <property type="match status" value="1"/>
</dbReference>
<organism evidence="5 6">
    <name type="scientific">Paenibacillus sepulcri</name>
    <dbReference type="NCBI Taxonomy" id="359917"/>
    <lineage>
        <taxon>Bacteria</taxon>
        <taxon>Bacillati</taxon>
        <taxon>Bacillota</taxon>
        <taxon>Bacilli</taxon>
        <taxon>Bacillales</taxon>
        <taxon>Paenibacillaceae</taxon>
        <taxon>Paenibacillus</taxon>
    </lineage>
</organism>
<dbReference type="InterPro" id="IPR011050">
    <property type="entry name" value="Pectin_lyase_fold/virulence"/>
</dbReference>
<dbReference type="InterPro" id="IPR003961">
    <property type="entry name" value="FN3_dom"/>
</dbReference>
<dbReference type="Proteomes" id="UP001519887">
    <property type="component" value="Unassembled WGS sequence"/>
</dbReference>
<dbReference type="InterPro" id="IPR048482">
    <property type="entry name" value="GH141_ins"/>
</dbReference>
<dbReference type="Pfam" id="PF21231">
    <property type="entry name" value="GH141_M"/>
    <property type="match status" value="1"/>
</dbReference>
<feature type="non-terminal residue" evidence="5">
    <location>
        <position position="1314"/>
    </location>
</feature>
<feature type="domain" description="F5/8 type C" evidence="3">
    <location>
        <begin position="1154"/>
        <end position="1296"/>
    </location>
</feature>
<dbReference type="PANTHER" id="PTHR36453">
    <property type="entry name" value="SECRETED PROTEIN-RELATED"/>
    <property type="match status" value="1"/>
</dbReference>
<dbReference type="PROSITE" id="PS50853">
    <property type="entry name" value="FN3"/>
    <property type="match status" value="1"/>
</dbReference>